<dbReference type="GO" id="GO:0006508">
    <property type="term" value="P:proteolysis"/>
    <property type="evidence" value="ECO:0007669"/>
    <property type="project" value="UniProtKB-KW"/>
</dbReference>
<feature type="domain" description="JAB" evidence="6">
    <location>
        <begin position="13"/>
        <end position="123"/>
    </location>
</feature>
<keyword evidence="5" id="KW-0482">Metalloprotease</keyword>
<evidence type="ECO:0000256" key="2">
    <source>
        <dbReference type="ARBA" id="ARBA00022723"/>
    </source>
</evidence>
<name>A0A7X3FFF6_9BACL</name>
<evidence type="ECO:0000256" key="1">
    <source>
        <dbReference type="ARBA" id="ARBA00022670"/>
    </source>
</evidence>
<dbReference type="EMBL" id="RHLK01000002">
    <property type="protein sequence ID" value="MVO98533.1"/>
    <property type="molecule type" value="Genomic_DNA"/>
</dbReference>
<proteinExistence type="predicted"/>
<comment type="caution">
    <text evidence="7">The sequence shown here is derived from an EMBL/GenBank/DDBJ whole genome shotgun (WGS) entry which is preliminary data.</text>
</comment>
<accession>A0A7X3FFF6</accession>
<evidence type="ECO:0000313" key="7">
    <source>
        <dbReference type="EMBL" id="MVO98533.1"/>
    </source>
</evidence>
<dbReference type="PANTHER" id="PTHR34858">
    <property type="entry name" value="CYSO-CYSTEINE PEPTIDASE"/>
    <property type="match status" value="1"/>
</dbReference>
<dbReference type="InterPro" id="IPR028090">
    <property type="entry name" value="JAB_dom_prok"/>
</dbReference>
<dbReference type="Proteomes" id="UP000490800">
    <property type="component" value="Unassembled WGS sequence"/>
</dbReference>
<keyword evidence="3" id="KW-0378">Hydrolase</keyword>
<dbReference type="GO" id="GO:0008235">
    <property type="term" value="F:metalloexopeptidase activity"/>
    <property type="evidence" value="ECO:0007669"/>
    <property type="project" value="TreeGrafter"/>
</dbReference>
<keyword evidence="1" id="KW-0645">Protease</keyword>
<dbReference type="Pfam" id="PF14464">
    <property type="entry name" value="Prok-JAB"/>
    <property type="match status" value="1"/>
</dbReference>
<dbReference type="AlphaFoldDB" id="A0A7X3FFF6"/>
<organism evidence="7 8">
    <name type="scientific">Paenibacillus lutrae</name>
    <dbReference type="NCBI Taxonomy" id="2078573"/>
    <lineage>
        <taxon>Bacteria</taxon>
        <taxon>Bacillati</taxon>
        <taxon>Bacillota</taxon>
        <taxon>Bacilli</taxon>
        <taxon>Bacillales</taxon>
        <taxon>Paenibacillaceae</taxon>
        <taxon>Paenibacillus</taxon>
    </lineage>
</organism>
<keyword evidence="4" id="KW-0862">Zinc</keyword>
<sequence>MMIRVNRAIYKTWINHFKNYLPEEACGFIYGYWDEGEAIVSSFVWVPNVADNPEHSFQMGPADIMRLLEDSAPESGASISRNPNKAFIIGMFHSHPGPPVPSTEDLDGIRLWPQLPTYWIVSCTAGIEPDIAVYAVSTLLTSVLTGEPFGTIPLSFDA</sequence>
<dbReference type="PANTHER" id="PTHR34858:SF1">
    <property type="entry name" value="CYSO-CYSTEINE PEPTIDASE"/>
    <property type="match status" value="1"/>
</dbReference>
<keyword evidence="2" id="KW-0479">Metal-binding</keyword>
<evidence type="ECO:0000256" key="3">
    <source>
        <dbReference type="ARBA" id="ARBA00022801"/>
    </source>
</evidence>
<dbReference type="CDD" id="cd08070">
    <property type="entry name" value="MPN_like"/>
    <property type="match status" value="1"/>
</dbReference>
<dbReference type="SUPFAM" id="SSF102712">
    <property type="entry name" value="JAB1/MPN domain"/>
    <property type="match status" value="1"/>
</dbReference>
<evidence type="ECO:0000259" key="6">
    <source>
        <dbReference type="Pfam" id="PF14464"/>
    </source>
</evidence>
<dbReference type="InterPro" id="IPR051929">
    <property type="entry name" value="VirAsm_ModProt"/>
</dbReference>
<gene>
    <name evidence="7" type="ORF">EDM21_03120</name>
</gene>
<dbReference type="GO" id="GO:0008270">
    <property type="term" value="F:zinc ion binding"/>
    <property type="evidence" value="ECO:0007669"/>
    <property type="project" value="TreeGrafter"/>
</dbReference>
<dbReference type="Gene3D" id="3.40.140.10">
    <property type="entry name" value="Cytidine Deaminase, domain 2"/>
    <property type="match status" value="1"/>
</dbReference>
<evidence type="ECO:0000313" key="8">
    <source>
        <dbReference type="Proteomes" id="UP000490800"/>
    </source>
</evidence>
<protein>
    <recommendedName>
        <fullName evidence="6">JAB domain-containing protein</fullName>
    </recommendedName>
</protein>
<reference evidence="7 8" key="1">
    <citation type="journal article" date="2019" name="Microorganisms">
        <title>Paenibacillus lutrae sp. nov., A Chitinolytic Species Isolated from A River Otter in Castril Natural Park, Granada, Spain.</title>
        <authorList>
            <person name="Rodriguez M."/>
            <person name="Reina J.C."/>
            <person name="Bejar V."/>
            <person name="Llamas I."/>
        </authorList>
    </citation>
    <scope>NUCLEOTIDE SEQUENCE [LARGE SCALE GENOMIC DNA]</scope>
    <source>
        <strain evidence="7 8">N10</strain>
    </source>
</reference>
<keyword evidence="8" id="KW-1185">Reference proteome</keyword>
<evidence type="ECO:0000256" key="5">
    <source>
        <dbReference type="ARBA" id="ARBA00023049"/>
    </source>
</evidence>
<evidence type="ECO:0000256" key="4">
    <source>
        <dbReference type="ARBA" id="ARBA00022833"/>
    </source>
</evidence>